<feature type="region of interest" description="Disordered" evidence="1">
    <location>
        <begin position="108"/>
        <end position="154"/>
    </location>
</feature>
<name>A0AA51X745_9GAMM</name>
<evidence type="ECO:0000313" key="2">
    <source>
        <dbReference type="EMBL" id="WMS87534.1"/>
    </source>
</evidence>
<feature type="compositionally biased region" description="Basic and acidic residues" evidence="1">
    <location>
        <begin position="136"/>
        <end position="146"/>
    </location>
</feature>
<proteinExistence type="predicted"/>
<sequence>MRREIRQLTLTIAEPLLAMSSIVSTVLSTFARTFSKHSRLMFCKTNKRSMRPNALASDQIGSLLSSPESMVKGKGRVSTAITANLSAKSILLVISLLSGLALASEQSNNPSEAQEVGSSSTSSNTASSTSEQMTDATREKSLKSEDTPNSSQTPIHALMDILPYHAEYQILDGNDKMGTATRILKKESQGLWQLSQSTTIKKWYYKYFFEETSRFELEHDQLVSQSYHSVTQRSFKDDRLIESKFNWANNQESGQYNNHTWQIPLNQKVFDHLNYQLGLRLLAESNRRKESLRVSYKGERTDYVFINEGKETISTPLGDMQTVVWTQQPEYKHGKSVILWLAPDLGYLPIKMAQYRNGKPEGTILLSSLKWL</sequence>
<dbReference type="Pfam" id="PF11306">
    <property type="entry name" value="DUF3108"/>
    <property type="match status" value="1"/>
</dbReference>
<keyword evidence="3" id="KW-1185">Reference proteome</keyword>
<gene>
    <name evidence="2" type="ORF">Q9312_01085</name>
</gene>
<evidence type="ECO:0000313" key="3">
    <source>
        <dbReference type="Proteomes" id="UP001239782"/>
    </source>
</evidence>
<dbReference type="EMBL" id="CP133548">
    <property type="protein sequence ID" value="WMS87534.1"/>
    <property type="molecule type" value="Genomic_DNA"/>
</dbReference>
<dbReference type="InterPro" id="IPR021457">
    <property type="entry name" value="DUF3108"/>
</dbReference>
<reference evidence="2 3" key="1">
    <citation type="submission" date="2023-08" db="EMBL/GenBank/DDBJ databases">
        <title>Pleionea litopenaei sp. nov., isolated from stomach of juvenile Litopenaeus vannamei.</title>
        <authorList>
            <person name="Rho A.M."/>
            <person name="Hwang C.Y."/>
        </authorList>
    </citation>
    <scope>NUCLEOTIDE SEQUENCE [LARGE SCALE GENOMIC DNA]</scope>
    <source>
        <strain evidence="2 3">HL-JVS1</strain>
    </source>
</reference>
<dbReference type="AlphaFoldDB" id="A0AA51X745"/>
<dbReference type="RefSeq" id="WP_309202674.1">
    <property type="nucleotide sequence ID" value="NZ_CP133548.1"/>
</dbReference>
<dbReference type="KEGG" id="plei:Q9312_01085"/>
<evidence type="ECO:0000256" key="1">
    <source>
        <dbReference type="SAM" id="MobiDB-lite"/>
    </source>
</evidence>
<organism evidence="2 3">
    <name type="scientific">Pleionea litopenaei</name>
    <dbReference type="NCBI Taxonomy" id="3070815"/>
    <lineage>
        <taxon>Bacteria</taxon>
        <taxon>Pseudomonadati</taxon>
        <taxon>Pseudomonadota</taxon>
        <taxon>Gammaproteobacteria</taxon>
        <taxon>Oceanospirillales</taxon>
        <taxon>Pleioneaceae</taxon>
        <taxon>Pleionea</taxon>
    </lineage>
</organism>
<accession>A0AA51X745</accession>
<dbReference type="Proteomes" id="UP001239782">
    <property type="component" value="Chromosome"/>
</dbReference>
<feature type="compositionally biased region" description="Low complexity" evidence="1">
    <location>
        <begin position="118"/>
        <end position="130"/>
    </location>
</feature>
<protein>
    <submittedName>
        <fullName evidence="2">DUF3108 domain-containing protein</fullName>
    </submittedName>
</protein>